<reference evidence="1 2" key="1">
    <citation type="journal article" date="2014" name="Genome Announc.">
        <title>Draft Genome Sequences of Marine Flavobacterium Nonlabens Strains NR17, NR24, NR27, NR32, NR33, and Ara13.</title>
        <authorList>
            <person name="Nakanishi M."/>
            <person name="Meirelles P."/>
            <person name="Suzuki R."/>
            <person name="Takatani N."/>
            <person name="Mino S."/>
            <person name="Suda W."/>
            <person name="Oshima K."/>
            <person name="Hattori M."/>
            <person name="Ohkuma M."/>
            <person name="Hosokawa M."/>
            <person name="Miyashita K."/>
            <person name="Thompson F.L."/>
            <person name="Niwa A."/>
            <person name="Sawabe T."/>
            <person name="Sawabe T."/>
        </authorList>
    </citation>
    <scope>NUCLEOTIDE SEQUENCE [LARGE SCALE GENOMIC DNA]</scope>
    <source>
        <strain evidence="2">JCM19314</strain>
    </source>
</reference>
<proteinExistence type="predicted"/>
<dbReference type="Proteomes" id="UP000029226">
    <property type="component" value="Unassembled WGS sequence"/>
</dbReference>
<dbReference type="EMBL" id="BBMM01000009">
    <property type="protein sequence ID" value="GAL01201.1"/>
    <property type="molecule type" value="Genomic_DNA"/>
</dbReference>
<gene>
    <name evidence="1" type="ORF">JCM19314_645</name>
</gene>
<sequence>MSAFAKAEYIASSGNRYCKLLQELRNSKPSRKKKRSLMS</sequence>
<name>A0A090QE31_NONUL</name>
<accession>A0A090QE31</accession>
<dbReference type="AlphaFoldDB" id="A0A090QE31"/>
<comment type="caution">
    <text evidence="1">The sequence shown here is derived from an EMBL/GenBank/DDBJ whole genome shotgun (WGS) entry which is preliminary data.</text>
</comment>
<evidence type="ECO:0000313" key="2">
    <source>
        <dbReference type="Proteomes" id="UP000029226"/>
    </source>
</evidence>
<organism evidence="1 2">
    <name type="scientific">Nonlabens ulvanivorans</name>
    <name type="common">Persicivirga ulvanivorans</name>
    <dbReference type="NCBI Taxonomy" id="906888"/>
    <lineage>
        <taxon>Bacteria</taxon>
        <taxon>Pseudomonadati</taxon>
        <taxon>Bacteroidota</taxon>
        <taxon>Flavobacteriia</taxon>
        <taxon>Flavobacteriales</taxon>
        <taxon>Flavobacteriaceae</taxon>
        <taxon>Nonlabens</taxon>
    </lineage>
</organism>
<evidence type="ECO:0000313" key="1">
    <source>
        <dbReference type="EMBL" id="GAL01201.1"/>
    </source>
</evidence>
<protein>
    <submittedName>
        <fullName evidence="1">Uncharacterized protein</fullName>
    </submittedName>
</protein>